<feature type="chain" id="PRO_5028895975" evidence="1">
    <location>
        <begin position="24"/>
        <end position="67"/>
    </location>
</feature>
<proteinExistence type="predicted"/>
<dbReference type="WBParaSite" id="Pan_g9620.t1">
    <property type="protein sequence ID" value="Pan_g9620.t1"/>
    <property type="gene ID" value="Pan_g9620"/>
</dbReference>
<reference evidence="3" key="2">
    <citation type="submission" date="2020-10" db="UniProtKB">
        <authorList>
            <consortium name="WormBaseParasite"/>
        </authorList>
    </citation>
    <scope>IDENTIFICATION</scope>
</reference>
<keyword evidence="1" id="KW-0732">Signal</keyword>
<evidence type="ECO:0000313" key="3">
    <source>
        <dbReference type="WBParaSite" id="Pan_g9620.t1"/>
    </source>
</evidence>
<reference evidence="2" key="1">
    <citation type="journal article" date="2013" name="Genetics">
        <title>The draft genome and transcriptome of Panagrellus redivivus are shaped by the harsh demands of a free-living lifestyle.</title>
        <authorList>
            <person name="Srinivasan J."/>
            <person name="Dillman A.R."/>
            <person name="Macchietto M.G."/>
            <person name="Heikkinen L."/>
            <person name="Lakso M."/>
            <person name="Fracchia K.M."/>
            <person name="Antoshechkin I."/>
            <person name="Mortazavi A."/>
            <person name="Wong G."/>
            <person name="Sternberg P.W."/>
        </authorList>
    </citation>
    <scope>NUCLEOTIDE SEQUENCE [LARGE SCALE GENOMIC DNA]</scope>
    <source>
        <strain evidence="2">MT8872</strain>
    </source>
</reference>
<dbReference type="Gene3D" id="1.10.225.10">
    <property type="entry name" value="Saposin-like"/>
    <property type="match status" value="1"/>
</dbReference>
<accession>A0A7E4WCF6</accession>
<protein>
    <submittedName>
        <fullName evidence="3">Saposin B-type domain-containing protein</fullName>
    </submittedName>
</protein>
<name>A0A7E4WCF6_PANRE</name>
<evidence type="ECO:0000256" key="1">
    <source>
        <dbReference type="SAM" id="SignalP"/>
    </source>
</evidence>
<organism evidence="2 3">
    <name type="scientific">Panagrellus redivivus</name>
    <name type="common">Microworm</name>
    <dbReference type="NCBI Taxonomy" id="6233"/>
    <lineage>
        <taxon>Eukaryota</taxon>
        <taxon>Metazoa</taxon>
        <taxon>Ecdysozoa</taxon>
        <taxon>Nematoda</taxon>
        <taxon>Chromadorea</taxon>
        <taxon>Rhabditida</taxon>
        <taxon>Tylenchina</taxon>
        <taxon>Panagrolaimomorpha</taxon>
        <taxon>Panagrolaimoidea</taxon>
        <taxon>Panagrolaimidae</taxon>
        <taxon>Panagrellus</taxon>
    </lineage>
</organism>
<dbReference type="Proteomes" id="UP000492821">
    <property type="component" value="Unassembled WGS sequence"/>
</dbReference>
<keyword evidence="2" id="KW-1185">Reference proteome</keyword>
<sequence>MTRITAVFLIVFGILIVSETSSALRPDETCELCQSVLTHTYYTYLQQSTRKIVTHRINHNCKRYAKF</sequence>
<dbReference type="AlphaFoldDB" id="A0A7E4WCF6"/>
<evidence type="ECO:0000313" key="2">
    <source>
        <dbReference type="Proteomes" id="UP000492821"/>
    </source>
</evidence>
<feature type="signal peptide" evidence="1">
    <location>
        <begin position="1"/>
        <end position="23"/>
    </location>
</feature>